<evidence type="ECO:0000313" key="2">
    <source>
        <dbReference type="Proteomes" id="UP001162162"/>
    </source>
</evidence>
<protein>
    <submittedName>
        <fullName evidence="1">Uncharacterized protein</fullName>
    </submittedName>
</protein>
<dbReference type="EMBL" id="JAPWTK010000838">
    <property type="protein sequence ID" value="KAJ8935748.1"/>
    <property type="molecule type" value="Genomic_DNA"/>
</dbReference>
<proteinExistence type="predicted"/>
<name>A0AAV8XA31_9CUCU</name>
<sequence>MLMLGKNPHTSSRQTPSALNISHSSILRVFTENQMHPYTLRCSKIMYRRWQACIQLKQTHNFQVMQYGSSRMAPASHLSCSICRIRQQQQYMAFVYFKVLLAILANILETIKCPSMAFDDGRCTDIRCRSGYDQANISRLPSNSQTILLKQLRAL</sequence>
<evidence type="ECO:0000313" key="1">
    <source>
        <dbReference type="EMBL" id="KAJ8935748.1"/>
    </source>
</evidence>
<dbReference type="Proteomes" id="UP001162162">
    <property type="component" value="Unassembled WGS sequence"/>
</dbReference>
<gene>
    <name evidence="1" type="ORF">NQ318_000574</name>
</gene>
<keyword evidence="2" id="KW-1185">Reference proteome</keyword>
<comment type="caution">
    <text evidence="1">The sequence shown here is derived from an EMBL/GenBank/DDBJ whole genome shotgun (WGS) entry which is preliminary data.</text>
</comment>
<reference evidence="1" key="1">
    <citation type="journal article" date="2023" name="Insect Mol. Biol.">
        <title>Genome sequencing provides insights into the evolution of gene families encoding plant cell wall-degrading enzymes in longhorned beetles.</title>
        <authorList>
            <person name="Shin N.R."/>
            <person name="Okamura Y."/>
            <person name="Kirsch R."/>
            <person name="Pauchet Y."/>
        </authorList>
    </citation>
    <scope>NUCLEOTIDE SEQUENCE</scope>
    <source>
        <strain evidence="1">AMC_N1</strain>
    </source>
</reference>
<organism evidence="1 2">
    <name type="scientific">Aromia moschata</name>
    <dbReference type="NCBI Taxonomy" id="1265417"/>
    <lineage>
        <taxon>Eukaryota</taxon>
        <taxon>Metazoa</taxon>
        <taxon>Ecdysozoa</taxon>
        <taxon>Arthropoda</taxon>
        <taxon>Hexapoda</taxon>
        <taxon>Insecta</taxon>
        <taxon>Pterygota</taxon>
        <taxon>Neoptera</taxon>
        <taxon>Endopterygota</taxon>
        <taxon>Coleoptera</taxon>
        <taxon>Polyphaga</taxon>
        <taxon>Cucujiformia</taxon>
        <taxon>Chrysomeloidea</taxon>
        <taxon>Cerambycidae</taxon>
        <taxon>Cerambycinae</taxon>
        <taxon>Callichromatini</taxon>
        <taxon>Aromia</taxon>
    </lineage>
</organism>
<dbReference type="AlphaFoldDB" id="A0AAV8XA31"/>
<accession>A0AAV8XA31</accession>